<dbReference type="PANTHER" id="PTHR33295:SF18">
    <property type="entry name" value="AAA+ ATPASE DOMAIN-CONTAINING PROTEIN"/>
    <property type="match status" value="1"/>
</dbReference>
<dbReference type="SUPFAM" id="SSF52540">
    <property type="entry name" value="P-loop containing nucleoside triphosphate hydrolases"/>
    <property type="match status" value="1"/>
</dbReference>
<feature type="domain" description="DUF4143" evidence="2">
    <location>
        <begin position="209"/>
        <end position="363"/>
    </location>
</feature>
<proteinExistence type="predicted"/>
<dbReference type="PANTHER" id="PTHR33295">
    <property type="entry name" value="ATPASE"/>
    <property type="match status" value="1"/>
</dbReference>
<comment type="caution">
    <text evidence="3">The sequence shown here is derived from an EMBL/GenBank/DDBJ whole genome shotgun (WGS) entry which is preliminary data.</text>
</comment>
<dbReference type="EMBL" id="DXET01000112">
    <property type="protein sequence ID" value="HIX81327.1"/>
    <property type="molecule type" value="Genomic_DNA"/>
</dbReference>
<dbReference type="Gene3D" id="3.40.50.300">
    <property type="entry name" value="P-loop containing nucleotide triphosphate hydrolases"/>
    <property type="match status" value="1"/>
</dbReference>
<organism evidence="3 4">
    <name type="scientific">Candidatus Erysipelatoclostridium merdavium</name>
    <dbReference type="NCBI Taxonomy" id="2838566"/>
    <lineage>
        <taxon>Bacteria</taxon>
        <taxon>Bacillati</taxon>
        <taxon>Bacillota</taxon>
        <taxon>Erysipelotrichia</taxon>
        <taxon>Erysipelotrichales</taxon>
        <taxon>Erysipelotrichales incertae sedis</taxon>
    </lineage>
</organism>
<reference evidence="3" key="2">
    <citation type="submission" date="2021-04" db="EMBL/GenBank/DDBJ databases">
        <authorList>
            <person name="Gilroy R."/>
        </authorList>
    </citation>
    <scope>NUCLEOTIDE SEQUENCE</scope>
    <source>
        <strain evidence="3">ChiGjej1B1-14440</strain>
    </source>
</reference>
<evidence type="ECO:0000313" key="4">
    <source>
        <dbReference type="Proteomes" id="UP000886724"/>
    </source>
</evidence>
<accession>A0A9D2BMV8</accession>
<dbReference type="Pfam" id="PF13173">
    <property type="entry name" value="AAA_14"/>
    <property type="match status" value="1"/>
</dbReference>
<sequence length="423" mass="49940">MIKRDFYLEELKSSMWDGQIKVITGLRRVGKSVLLFELFKNYLLSIGVLEENIIIISLDQRKYYKYRNPILLCDYVESIINNSKDQYYVFIDEIQMSIKTIDKENGNIEVTIYDMLNELKSYKNLDVYVTGSNSKMLASDILTEFRGRSTQIHVYPLSFEEYYSFKGGDEARCLNEYMLYGGMPRLTELNDDNAKKRYLISLYEEVYIKDIKERNGIEREDILEEILDYLSSQISSLTNPTKVANVISSEKKEKIDNNLVSHYINHSVNAFLILIAKRYDIKGKSYFKYPNKYYFTDVGLRNARLNFRQFDPGHLMENIIYIELKRRGYSVDIGVVYDRHNKTTAVKEVDFVVNDGDRRIYIQSALRMEEDSKINSEIHSLMLTNDFFKKVIIRNDIYHNYYDNDGIFHCSLIDFLLNRVDLF</sequence>
<name>A0A9D2BMV8_9FIRM</name>
<dbReference type="InterPro" id="IPR025420">
    <property type="entry name" value="DUF4143"/>
</dbReference>
<gene>
    <name evidence="3" type="ORF">H9980_05055</name>
</gene>
<protein>
    <submittedName>
        <fullName evidence="3">ATP-binding protein</fullName>
    </submittedName>
</protein>
<evidence type="ECO:0000313" key="3">
    <source>
        <dbReference type="EMBL" id="HIX81327.1"/>
    </source>
</evidence>
<keyword evidence="3" id="KW-0547">Nucleotide-binding</keyword>
<evidence type="ECO:0000259" key="2">
    <source>
        <dbReference type="Pfam" id="PF13635"/>
    </source>
</evidence>
<reference evidence="3" key="1">
    <citation type="journal article" date="2021" name="PeerJ">
        <title>Extensive microbial diversity within the chicken gut microbiome revealed by metagenomics and culture.</title>
        <authorList>
            <person name="Gilroy R."/>
            <person name="Ravi A."/>
            <person name="Getino M."/>
            <person name="Pursley I."/>
            <person name="Horton D.L."/>
            <person name="Alikhan N.F."/>
            <person name="Baker D."/>
            <person name="Gharbi K."/>
            <person name="Hall N."/>
            <person name="Watson M."/>
            <person name="Adriaenssens E.M."/>
            <person name="Foster-Nyarko E."/>
            <person name="Jarju S."/>
            <person name="Secka A."/>
            <person name="Antonio M."/>
            <person name="Oren A."/>
            <person name="Chaudhuri R.R."/>
            <person name="La Ragione R."/>
            <person name="Hildebrand F."/>
            <person name="Pallen M.J."/>
        </authorList>
    </citation>
    <scope>NUCLEOTIDE SEQUENCE</scope>
    <source>
        <strain evidence="3">ChiGjej1B1-14440</strain>
    </source>
</reference>
<dbReference type="InterPro" id="IPR041682">
    <property type="entry name" value="AAA_14"/>
</dbReference>
<dbReference type="Pfam" id="PF13635">
    <property type="entry name" value="DUF4143"/>
    <property type="match status" value="1"/>
</dbReference>
<dbReference type="InterPro" id="IPR027417">
    <property type="entry name" value="P-loop_NTPase"/>
</dbReference>
<dbReference type="AlphaFoldDB" id="A0A9D2BMV8"/>
<keyword evidence="3" id="KW-0067">ATP-binding</keyword>
<dbReference type="GO" id="GO:0005524">
    <property type="term" value="F:ATP binding"/>
    <property type="evidence" value="ECO:0007669"/>
    <property type="project" value="UniProtKB-KW"/>
</dbReference>
<dbReference type="Proteomes" id="UP000886724">
    <property type="component" value="Unassembled WGS sequence"/>
</dbReference>
<evidence type="ECO:0000259" key="1">
    <source>
        <dbReference type="Pfam" id="PF13173"/>
    </source>
</evidence>
<feature type="domain" description="AAA" evidence="1">
    <location>
        <begin position="19"/>
        <end position="162"/>
    </location>
</feature>